<proteinExistence type="predicted"/>
<organism evidence="2 3">
    <name type="scientific">Pedobacter cryoconitis</name>
    <dbReference type="NCBI Taxonomy" id="188932"/>
    <lineage>
        <taxon>Bacteria</taxon>
        <taxon>Pseudomonadati</taxon>
        <taxon>Bacteroidota</taxon>
        <taxon>Sphingobacteriia</taxon>
        <taxon>Sphingobacteriales</taxon>
        <taxon>Sphingobacteriaceae</taxon>
        <taxon>Pedobacter</taxon>
    </lineage>
</organism>
<dbReference type="NCBIfam" id="NF047539">
    <property type="entry name" value="XAC2610_fam"/>
    <property type="match status" value="2"/>
</dbReference>
<feature type="signal peptide" evidence="1">
    <location>
        <begin position="1"/>
        <end position="19"/>
    </location>
</feature>
<reference evidence="2 3" key="1">
    <citation type="submission" date="2020-08" db="EMBL/GenBank/DDBJ databases">
        <title>Genomic Encyclopedia of Type Strains, Phase IV (KMG-V): Genome sequencing to study the core and pangenomes of soil and plant-associated prokaryotes.</title>
        <authorList>
            <person name="Whitman W."/>
        </authorList>
    </citation>
    <scope>NUCLEOTIDE SEQUENCE [LARGE SCALE GENOMIC DNA]</scope>
    <source>
        <strain evidence="2 3">S3M1</strain>
    </source>
</reference>
<gene>
    <name evidence="2" type="ORF">HDE68_003484</name>
</gene>
<evidence type="ECO:0000313" key="2">
    <source>
        <dbReference type="EMBL" id="MBB5637569.1"/>
    </source>
</evidence>
<evidence type="ECO:0000256" key="1">
    <source>
        <dbReference type="SAM" id="SignalP"/>
    </source>
</evidence>
<dbReference type="Proteomes" id="UP000537204">
    <property type="component" value="Unassembled WGS sequence"/>
</dbReference>
<protein>
    <submittedName>
        <fullName evidence="2">Uncharacterized protein</fullName>
    </submittedName>
</protein>
<keyword evidence="1" id="KW-0732">Signal</keyword>
<comment type="caution">
    <text evidence="2">The sequence shown here is derived from an EMBL/GenBank/DDBJ whole genome shotgun (WGS) entry which is preliminary data.</text>
</comment>
<dbReference type="RefSeq" id="WP_183883436.1">
    <property type="nucleotide sequence ID" value="NZ_JACHCE010000005.1"/>
</dbReference>
<dbReference type="InterPro" id="IPR058087">
    <property type="entry name" value="XAC2610_dom"/>
</dbReference>
<dbReference type="AlphaFoldDB" id="A0A7W9E0R5"/>
<accession>A0A7W9E0R5</accession>
<evidence type="ECO:0000313" key="3">
    <source>
        <dbReference type="Proteomes" id="UP000537204"/>
    </source>
</evidence>
<sequence length="680" mass="78657">MRHLLVFFLILTSSFQSMAQALQPGIYQFHRNNTNFFGASHYARFFNSIDDFLAMQIIPYKEVSDYGLEYAIVAVNPANTQLKITFLRDTISTRGKQIFTSLIKQTPAAKDASFAKQFTIQKDSIIVNNYINYLKSSEDLQENWFFSKSSRDYFAIYKNPLIKSQSVKDSISGEYQNGKNYQFEQAFFVWRGKRPLSYLDLRIAENKILIYNQPKSHAVVQDYFRKGEYIAITSDSSDEWYRADRIEIRKDTNRYYTMDSDMQTGTTLLQTTSGWIKKEDLIKNPWIKQKEQSKLFRFEVSADGESVKAVKIVNKKTGRKQIILDIWAELRSNPDHVISVSDYNFDGYPDFMFLMQTGGAGPNDTHNFYLYNAKNGNFEYNDELSQLPQIQIDMKSRTISSNWRDGAAHHGGEKYTFMNGHLLKIAYWDQLAAMGFFTEENSGELINGKWVDHHYRGAEVLYPATAVYKTPNTSEVPLDKLSKGSYAVIKDENPLFFYIEVNTSDHRLIKGWAKKESFLPHQKLIYTGTTPMYYFELIKDNESVPVAIKVNKKSNREAIQYITDLNGIDSTINTLYPGDYNFDNIMDFSLRTSTGDGAEAGNLYENYYLYDKTDGLFKIDTTLSKLPNLDFEPKNKKISSTQFIKEESIIKKKVKNYTIIEDKYVLVNETAESEPEKKEN</sequence>
<name>A0A7W9E0R5_9SPHI</name>
<dbReference type="EMBL" id="JACHCE010000005">
    <property type="protein sequence ID" value="MBB5637569.1"/>
    <property type="molecule type" value="Genomic_DNA"/>
</dbReference>
<feature type="chain" id="PRO_5031021466" evidence="1">
    <location>
        <begin position="20"/>
        <end position="680"/>
    </location>
</feature>